<dbReference type="EMBL" id="QGNW01000367">
    <property type="protein sequence ID" value="RVW74585.1"/>
    <property type="molecule type" value="Genomic_DNA"/>
</dbReference>
<name>A0A438GQU7_VITVI</name>
<dbReference type="Proteomes" id="UP000288805">
    <property type="component" value="Unassembled WGS sequence"/>
</dbReference>
<feature type="domain" description="Reverse transcriptase Ty1/copia-type" evidence="1">
    <location>
        <begin position="1"/>
        <end position="56"/>
    </location>
</feature>
<dbReference type="Pfam" id="PF07727">
    <property type="entry name" value="RVT_2"/>
    <property type="match status" value="1"/>
</dbReference>
<dbReference type="AlphaFoldDB" id="A0A438GQU7"/>
<gene>
    <name evidence="2" type="ORF">CK203_050905</name>
</gene>
<proteinExistence type="predicted"/>
<dbReference type="InterPro" id="IPR013103">
    <property type="entry name" value="RVT_2"/>
</dbReference>
<evidence type="ECO:0000259" key="1">
    <source>
        <dbReference type="Pfam" id="PF07727"/>
    </source>
</evidence>
<accession>A0A438GQU7</accession>
<reference evidence="2 3" key="1">
    <citation type="journal article" date="2018" name="PLoS Genet.">
        <title>Population sequencing reveals clonal diversity and ancestral inbreeding in the grapevine cultivar Chardonnay.</title>
        <authorList>
            <person name="Roach M.J."/>
            <person name="Johnson D.L."/>
            <person name="Bohlmann J."/>
            <person name="van Vuuren H.J."/>
            <person name="Jones S.J."/>
            <person name="Pretorius I.S."/>
            <person name="Schmidt S.A."/>
            <person name="Borneman A.R."/>
        </authorList>
    </citation>
    <scope>NUCLEOTIDE SEQUENCE [LARGE SCALE GENOMIC DNA]</scope>
    <source>
        <strain evidence="3">cv. Chardonnay</strain>
        <tissue evidence="2">Leaf</tissue>
    </source>
</reference>
<sequence length="216" mass="25154">MHSEFEMSMMGELNFFLGLQIKQLKEGTFINQANYIGDLLKRFNMEEAKTMKTPMSSSTKLDKDKKGKFIDSTMYRSMIAVSARGRQKVRFDTALFSSVENYQRYKQHFAQRQVVLGRNINFPQLQHFEFDDLFTRMGWLLMVTVLEPVFLTLVRAFYSSVTYSMGGLIISTVRGVEIHLYPKSIYRIFDIALVGLKVYESKMWPAMLGFEPREAI</sequence>
<organism evidence="2 3">
    <name type="scientific">Vitis vinifera</name>
    <name type="common">Grape</name>
    <dbReference type="NCBI Taxonomy" id="29760"/>
    <lineage>
        <taxon>Eukaryota</taxon>
        <taxon>Viridiplantae</taxon>
        <taxon>Streptophyta</taxon>
        <taxon>Embryophyta</taxon>
        <taxon>Tracheophyta</taxon>
        <taxon>Spermatophyta</taxon>
        <taxon>Magnoliopsida</taxon>
        <taxon>eudicotyledons</taxon>
        <taxon>Gunneridae</taxon>
        <taxon>Pentapetalae</taxon>
        <taxon>rosids</taxon>
        <taxon>Vitales</taxon>
        <taxon>Vitaceae</taxon>
        <taxon>Viteae</taxon>
        <taxon>Vitis</taxon>
    </lineage>
</organism>
<evidence type="ECO:0000313" key="3">
    <source>
        <dbReference type="Proteomes" id="UP000288805"/>
    </source>
</evidence>
<protein>
    <recommendedName>
        <fullName evidence="1">Reverse transcriptase Ty1/copia-type domain-containing protein</fullName>
    </recommendedName>
</protein>
<evidence type="ECO:0000313" key="2">
    <source>
        <dbReference type="EMBL" id="RVW74585.1"/>
    </source>
</evidence>
<comment type="caution">
    <text evidence="2">The sequence shown here is derived from an EMBL/GenBank/DDBJ whole genome shotgun (WGS) entry which is preliminary data.</text>
</comment>